<dbReference type="InterPro" id="IPR046348">
    <property type="entry name" value="SIS_dom_sf"/>
</dbReference>
<evidence type="ECO:0000313" key="2">
    <source>
        <dbReference type="Proteomes" id="UP001224428"/>
    </source>
</evidence>
<dbReference type="EMBL" id="JASDDP010000020">
    <property type="protein sequence ID" value="MDJ1645907.1"/>
    <property type="molecule type" value="Genomic_DNA"/>
</dbReference>
<sequence length="399" mass="47507">MSKIKINYNYIDIERALKNFSSKTFEVVKEINNYSVKDFEYFNYKDTIYGYNIKTFEKIFQQVNEIYASDIEYCLVICPKTVSLQIEMIIKFLINKYLDNRKYIQIEFVSPDDVTSKIDFLKHKFCEKKFILVNYIFKDNKSQNYLFEIFKTILIKNIGFYNAKKLIYYGIKTSDLQNLYFAKYEGYKTLIINEKLSEEFSIYSIPSLFILALSGVDSKQLVDAAIEAFDEFDYEDIKLNVFLEYVTILLSLDFDFLTLSSFDPATDIVSEFVKEYLFIISNSIVRTSSFPNTYFANWTSKFNIKCLQHFIWIKEKRFDYEIYDDVNDEDHLSHLDVLNINKMQDTLYNMSKDIQGEYGYRPLIELILTDRSEISISQFIIFIQKVSLLLKYLRSKKHK</sequence>
<dbReference type="GO" id="GO:1901135">
    <property type="term" value="P:carbohydrate derivative metabolic process"/>
    <property type="evidence" value="ECO:0007669"/>
    <property type="project" value="InterPro"/>
</dbReference>
<dbReference type="GO" id="GO:0097367">
    <property type="term" value="F:carbohydrate derivative binding"/>
    <property type="evidence" value="ECO:0007669"/>
    <property type="project" value="InterPro"/>
</dbReference>
<dbReference type="AlphaFoldDB" id="A0AAJ1PTH9"/>
<dbReference type="RefSeq" id="WP_283827314.1">
    <property type="nucleotide sequence ID" value="NZ_JASDDP010000020.1"/>
</dbReference>
<proteinExistence type="predicted"/>
<organism evidence="1 2">
    <name type="scientific">Mycoplasma phocimorsus</name>
    <dbReference type="NCBI Taxonomy" id="3045839"/>
    <lineage>
        <taxon>Bacteria</taxon>
        <taxon>Bacillati</taxon>
        <taxon>Mycoplasmatota</taxon>
        <taxon>Mollicutes</taxon>
        <taxon>Mycoplasmataceae</taxon>
        <taxon>Mycoplasma</taxon>
    </lineage>
</organism>
<gene>
    <name evidence="1" type="ORF">QLQ80_02315</name>
</gene>
<name>A0AAJ1PTH9_9MOLU</name>
<accession>A0AAJ1PTH9</accession>
<evidence type="ECO:0008006" key="3">
    <source>
        <dbReference type="Google" id="ProtNLM"/>
    </source>
</evidence>
<protein>
    <recommendedName>
        <fullName evidence="3">Glucose-6-phosphate isomerase</fullName>
    </recommendedName>
</protein>
<dbReference type="Proteomes" id="UP001224428">
    <property type="component" value="Unassembled WGS sequence"/>
</dbReference>
<dbReference type="Gene3D" id="3.40.50.10490">
    <property type="entry name" value="Glucose-6-phosphate isomerase like protein, domain 1"/>
    <property type="match status" value="1"/>
</dbReference>
<reference evidence="1" key="1">
    <citation type="submission" date="2023-05" db="EMBL/GenBank/DDBJ databases">
        <title>Mycoplasma phocimorsus sp. nov., isolated from Scandinavian patients with seal finger or septic arthritis after contact with seals.</title>
        <authorList>
            <person name="Skafte-Holm A."/>
            <person name="Pedersen T.R."/>
            <person name="Froelund M."/>
            <person name="Stegger M."/>
            <person name="Qvortrup K."/>
            <person name="Michaels D.L."/>
            <person name="Brown D.R."/>
            <person name="Jensen J.S."/>
        </authorList>
    </citation>
    <scope>NUCLEOTIDE SEQUENCE</scope>
    <source>
        <strain evidence="1">M5725</strain>
    </source>
</reference>
<dbReference type="SUPFAM" id="SSF53697">
    <property type="entry name" value="SIS domain"/>
    <property type="match status" value="1"/>
</dbReference>
<keyword evidence="2" id="KW-1185">Reference proteome</keyword>
<comment type="caution">
    <text evidence="1">The sequence shown here is derived from an EMBL/GenBank/DDBJ whole genome shotgun (WGS) entry which is preliminary data.</text>
</comment>
<evidence type="ECO:0000313" key="1">
    <source>
        <dbReference type="EMBL" id="MDJ1645907.1"/>
    </source>
</evidence>